<dbReference type="PANTHER" id="PTHR32071">
    <property type="entry name" value="TRANSCRIPTIONAL REGULATORY PROTEIN"/>
    <property type="match status" value="1"/>
</dbReference>
<dbReference type="GO" id="GO:0005524">
    <property type="term" value="F:ATP binding"/>
    <property type="evidence" value="ECO:0007669"/>
    <property type="project" value="UniProtKB-KW"/>
</dbReference>
<keyword evidence="7" id="KW-1185">Reference proteome</keyword>
<dbReference type="InterPro" id="IPR025943">
    <property type="entry name" value="Sigma_54_int_dom_ATP-bd_2"/>
</dbReference>
<evidence type="ECO:0000256" key="4">
    <source>
        <dbReference type="ARBA" id="ARBA00023163"/>
    </source>
</evidence>
<comment type="caution">
    <text evidence="6">The sequence shown here is derived from an EMBL/GenBank/DDBJ whole genome shotgun (WGS) entry which is preliminary data.</text>
</comment>
<dbReference type="FunFam" id="3.40.50.300:FF:000006">
    <property type="entry name" value="DNA-binding transcriptional regulator NtrC"/>
    <property type="match status" value="1"/>
</dbReference>
<dbReference type="Pfam" id="PF00158">
    <property type="entry name" value="Sigma54_activat"/>
    <property type="match status" value="1"/>
</dbReference>
<feature type="domain" description="Sigma-54 factor interaction" evidence="5">
    <location>
        <begin position="191"/>
        <end position="420"/>
    </location>
</feature>
<dbReference type="Pfam" id="PF02954">
    <property type="entry name" value="HTH_8"/>
    <property type="match status" value="1"/>
</dbReference>
<dbReference type="Gene3D" id="1.10.10.60">
    <property type="entry name" value="Homeodomain-like"/>
    <property type="match status" value="1"/>
</dbReference>
<dbReference type="CDD" id="cd00009">
    <property type="entry name" value="AAA"/>
    <property type="match status" value="1"/>
</dbReference>
<dbReference type="InterPro" id="IPR003593">
    <property type="entry name" value="AAA+_ATPase"/>
</dbReference>
<dbReference type="Gene3D" id="1.10.8.60">
    <property type="match status" value="1"/>
</dbReference>
<evidence type="ECO:0000256" key="3">
    <source>
        <dbReference type="ARBA" id="ARBA00023015"/>
    </source>
</evidence>
<dbReference type="GO" id="GO:0006355">
    <property type="term" value="P:regulation of DNA-templated transcription"/>
    <property type="evidence" value="ECO:0007669"/>
    <property type="project" value="InterPro"/>
</dbReference>
<evidence type="ECO:0000256" key="2">
    <source>
        <dbReference type="ARBA" id="ARBA00022840"/>
    </source>
</evidence>
<dbReference type="InterPro" id="IPR002078">
    <property type="entry name" value="Sigma_54_int"/>
</dbReference>
<dbReference type="GO" id="GO:0043565">
    <property type="term" value="F:sequence-specific DNA binding"/>
    <property type="evidence" value="ECO:0007669"/>
    <property type="project" value="InterPro"/>
</dbReference>
<reference evidence="6 7" key="1">
    <citation type="journal article" date="2012" name="Science">
        <title>Ecological populations of bacteria act as socially cohesive units of antibiotic production and resistance.</title>
        <authorList>
            <person name="Cordero O.X."/>
            <person name="Wildschutte H."/>
            <person name="Kirkup B."/>
            <person name="Proehl S."/>
            <person name="Ngo L."/>
            <person name="Hussain F."/>
            <person name="Le Roux F."/>
            <person name="Mincer T."/>
            <person name="Polz M.F."/>
        </authorList>
    </citation>
    <scope>NUCLEOTIDE SEQUENCE [LARGE SCALE GENOMIC DNA]</scope>
    <source>
        <strain evidence="6 7">FF-238</strain>
    </source>
</reference>
<evidence type="ECO:0000256" key="1">
    <source>
        <dbReference type="ARBA" id="ARBA00022741"/>
    </source>
</evidence>
<dbReference type="Proteomes" id="UP000094165">
    <property type="component" value="Unassembled WGS sequence"/>
</dbReference>
<proteinExistence type="predicted"/>
<name>A0A1E5CX50_9VIBR</name>
<dbReference type="SUPFAM" id="SSF46689">
    <property type="entry name" value="Homeodomain-like"/>
    <property type="match status" value="1"/>
</dbReference>
<dbReference type="EMBL" id="AJYW02000167">
    <property type="protein sequence ID" value="OEE75065.1"/>
    <property type="molecule type" value="Genomic_DNA"/>
</dbReference>
<dbReference type="PROSITE" id="PS50045">
    <property type="entry name" value="SIGMA54_INTERACT_4"/>
    <property type="match status" value="1"/>
</dbReference>
<dbReference type="AlphaFoldDB" id="A0A1E5CX50"/>
<dbReference type="PROSITE" id="PS00675">
    <property type="entry name" value="SIGMA54_INTERACT_1"/>
    <property type="match status" value="1"/>
</dbReference>
<keyword evidence="4" id="KW-0804">Transcription</keyword>
<dbReference type="PROSITE" id="PS00676">
    <property type="entry name" value="SIGMA54_INTERACT_2"/>
    <property type="match status" value="1"/>
</dbReference>
<dbReference type="InterPro" id="IPR002197">
    <property type="entry name" value="HTH_Fis"/>
</dbReference>
<dbReference type="InterPro" id="IPR025662">
    <property type="entry name" value="Sigma_54_int_dom_ATP-bd_1"/>
</dbReference>
<evidence type="ECO:0000313" key="7">
    <source>
        <dbReference type="Proteomes" id="UP000094165"/>
    </source>
</evidence>
<dbReference type="Pfam" id="PF25601">
    <property type="entry name" value="AAA_lid_14"/>
    <property type="match status" value="1"/>
</dbReference>
<keyword evidence="3" id="KW-0805">Transcription regulation</keyword>
<gene>
    <name evidence="6" type="ORF">A130_17445</name>
</gene>
<keyword evidence="1" id="KW-0547">Nucleotide-binding</keyword>
<sequence length="515" mass="57928">MADSLYQLGIQTKYSNTLNCWLLSILALTEAQKVLCFLLDPEGTHLTNIASADSEGVAIEADPQGLSGTDYDDANALTLCLTEGRSFNFKFSQCNDTLRHILFTADERYQIEEGRIMLLPLNNPNSSHSVMGVLAIYMPIENNQNRLNSDLRTINHLAMTKIAMMRTLTTESLNKPQLREVSSPIPENYGIIGKSKAIKAVHLKISQALHINQNILVTGDTGTGKELIAKAIYQYGNRRNEVFCVQNCASIPEHLLESELFGYKKGAFTGADQDYDGLLRSAQNGILFLDEIGDMPIQLQAKLLRVLEEKRVRPLGSTSSFPINVRIVAATHQNLEMHIQKGLFRRDLYYRLAQFPIELPPLHQREQDTALLADFFIEQYAKENSTPISSLSDSCKKNLSSHRFLGNVRELKNIIERTLIMSSNPHSICPQILANELPSSNSNSTNTTASSFDVEGVDGSLSTQIDQFEKRLLTHYLDKYRGQLQTVAQQLQLSKGSLDYRMRKFNLSAKEWRHQ</sequence>
<protein>
    <recommendedName>
        <fullName evidence="5">Sigma-54 factor interaction domain-containing protein</fullName>
    </recommendedName>
</protein>
<keyword evidence="2" id="KW-0067">ATP-binding</keyword>
<dbReference type="InterPro" id="IPR009057">
    <property type="entry name" value="Homeodomain-like_sf"/>
</dbReference>
<dbReference type="SMART" id="SM00382">
    <property type="entry name" value="AAA"/>
    <property type="match status" value="1"/>
</dbReference>
<dbReference type="InterPro" id="IPR058031">
    <property type="entry name" value="AAA_lid_NorR"/>
</dbReference>
<dbReference type="SUPFAM" id="SSF52540">
    <property type="entry name" value="P-loop containing nucleoside triphosphate hydrolases"/>
    <property type="match status" value="1"/>
</dbReference>
<accession>A0A1E5CX50</accession>
<dbReference type="Gene3D" id="3.40.50.300">
    <property type="entry name" value="P-loop containing nucleotide triphosphate hydrolases"/>
    <property type="match status" value="1"/>
</dbReference>
<dbReference type="InterPro" id="IPR027417">
    <property type="entry name" value="P-loop_NTPase"/>
</dbReference>
<evidence type="ECO:0000313" key="6">
    <source>
        <dbReference type="EMBL" id="OEE75065.1"/>
    </source>
</evidence>
<evidence type="ECO:0000259" key="5">
    <source>
        <dbReference type="PROSITE" id="PS50045"/>
    </source>
</evidence>
<organism evidence="6 7">
    <name type="scientific">Vibrio genomosp. F6 str. FF-238</name>
    <dbReference type="NCBI Taxonomy" id="1191298"/>
    <lineage>
        <taxon>Bacteria</taxon>
        <taxon>Pseudomonadati</taxon>
        <taxon>Pseudomonadota</taxon>
        <taxon>Gammaproteobacteria</taxon>
        <taxon>Vibrionales</taxon>
        <taxon>Vibrionaceae</taxon>
        <taxon>Vibrio</taxon>
    </lineage>
</organism>